<accession>A0A385PZL2</accession>
<name>A0A385PZL2_9FIRM</name>
<gene>
    <name evidence="1" type="ORF">D4A81_05250</name>
</gene>
<dbReference type="AlphaFoldDB" id="A0A385PZL2"/>
<evidence type="ECO:0000313" key="1">
    <source>
        <dbReference type="EMBL" id="AYA99385.1"/>
    </source>
</evidence>
<proteinExistence type="predicted"/>
<dbReference type="Proteomes" id="UP000265562">
    <property type="component" value="Chromosome"/>
</dbReference>
<protein>
    <submittedName>
        <fullName evidence="1">Uncharacterized protein</fullName>
    </submittedName>
</protein>
<keyword evidence="2" id="KW-1185">Reference proteome</keyword>
<dbReference type="RefSeq" id="WP_111524071.1">
    <property type="nucleotide sequence ID" value="NZ_CP032364.1"/>
</dbReference>
<dbReference type="EMBL" id="CP032364">
    <property type="protein sequence ID" value="AYA99385.1"/>
    <property type="molecule type" value="Genomic_DNA"/>
</dbReference>
<evidence type="ECO:0000313" key="2">
    <source>
        <dbReference type="Proteomes" id="UP000265562"/>
    </source>
</evidence>
<sequence length="106" mass="12434">MQGLRSNESEDFERFFGIVEEEARKIGSVFFCDTFEGRDCSLDNLKVCDLGGWLVPIEEAENFESIYLAGKDDELWENDKWYDMYVFVKYSLNGENNLSLKFDKDE</sequence>
<dbReference type="OrthoDB" id="2059841at2"/>
<organism evidence="1 2">
    <name type="scientific">Lachnoanaerobaculum umeaense</name>
    <dbReference type="NCBI Taxonomy" id="617123"/>
    <lineage>
        <taxon>Bacteria</taxon>
        <taxon>Bacillati</taxon>
        <taxon>Bacillota</taxon>
        <taxon>Clostridia</taxon>
        <taxon>Lachnospirales</taxon>
        <taxon>Lachnospiraceae</taxon>
        <taxon>Lachnoanaerobaculum</taxon>
    </lineage>
</organism>
<reference evidence="1 2" key="1">
    <citation type="submission" date="2018-09" db="EMBL/GenBank/DDBJ databases">
        <title>Genome sequencing of Lachnoanaerobaculum umeaense DSM 23576.</title>
        <authorList>
            <person name="Kook J.-K."/>
            <person name="Park S.-N."/>
            <person name="Lim Y.K."/>
        </authorList>
    </citation>
    <scope>NUCLEOTIDE SEQUENCE [LARGE SCALE GENOMIC DNA]</scope>
    <source>
        <strain evidence="2">DSM 23576 \ CCUG 58757</strain>
    </source>
</reference>
<dbReference type="KEGG" id="lua:D4A81_05250"/>